<accession>A0ABW2DMJ9</accession>
<name>A0ABW2DMJ9_9BACT</name>
<dbReference type="RefSeq" id="WP_161486698.1">
    <property type="nucleotide sequence ID" value="NZ_JBHSYQ010000005.1"/>
</dbReference>
<gene>
    <name evidence="1" type="ORF">ACFQHR_11475</name>
</gene>
<evidence type="ECO:0000313" key="2">
    <source>
        <dbReference type="Proteomes" id="UP001596405"/>
    </source>
</evidence>
<sequence>MKENIFEEIFDTEEKAINFAAPKNENGNGKRLRGSLKEEWGDSRVAKWDGL</sequence>
<protein>
    <submittedName>
        <fullName evidence="1">Uncharacterized protein</fullName>
    </submittedName>
</protein>
<dbReference type="Proteomes" id="UP001596405">
    <property type="component" value="Unassembled WGS sequence"/>
</dbReference>
<keyword evidence="2" id="KW-1185">Reference proteome</keyword>
<dbReference type="EMBL" id="JBHSYQ010000005">
    <property type="protein sequence ID" value="MFC6998250.1"/>
    <property type="molecule type" value="Genomic_DNA"/>
</dbReference>
<comment type="caution">
    <text evidence="1">The sequence shown here is derived from an EMBL/GenBank/DDBJ whole genome shotgun (WGS) entry which is preliminary data.</text>
</comment>
<reference evidence="2" key="1">
    <citation type="journal article" date="2019" name="Int. J. Syst. Evol. Microbiol.">
        <title>The Global Catalogue of Microorganisms (GCM) 10K type strain sequencing project: providing services to taxonomists for standard genome sequencing and annotation.</title>
        <authorList>
            <consortium name="The Broad Institute Genomics Platform"/>
            <consortium name="The Broad Institute Genome Sequencing Center for Infectious Disease"/>
            <person name="Wu L."/>
            <person name="Ma J."/>
        </authorList>
    </citation>
    <scope>NUCLEOTIDE SEQUENCE [LARGE SCALE GENOMIC DNA]</scope>
    <source>
        <strain evidence="2">CGMCC 4.7393</strain>
    </source>
</reference>
<organism evidence="1 2">
    <name type="scientific">Rufibacter roseus</name>
    <dbReference type="NCBI Taxonomy" id="1567108"/>
    <lineage>
        <taxon>Bacteria</taxon>
        <taxon>Pseudomonadati</taxon>
        <taxon>Bacteroidota</taxon>
        <taxon>Cytophagia</taxon>
        <taxon>Cytophagales</taxon>
        <taxon>Hymenobacteraceae</taxon>
        <taxon>Rufibacter</taxon>
    </lineage>
</organism>
<evidence type="ECO:0000313" key="1">
    <source>
        <dbReference type="EMBL" id="MFC6998250.1"/>
    </source>
</evidence>
<proteinExistence type="predicted"/>